<dbReference type="InterPro" id="IPR052164">
    <property type="entry name" value="Anthracycline_SecMetBiosynth"/>
</dbReference>
<name>A0ABV5EHR6_9ACTN</name>
<dbReference type="PANTHER" id="PTHR33993">
    <property type="entry name" value="GLYOXALASE-RELATED"/>
    <property type="match status" value="1"/>
</dbReference>
<proteinExistence type="predicted"/>
<protein>
    <submittedName>
        <fullName evidence="2">VOC family protein</fullName>
    </submittedName>
</protein>
<organism evidence="2 3">
    <name type="scientific">Streptomyces broussonetiae</name>
    <dbReference type="NCBI Taxonomy" id="2686304"/>
    <lineage>
        <taxon>Bacteria</taxon>
        <taxon>Bacillati</taxon>
        <taxon>Actinomycetota</taxon>
        <taxon>Actinomycetes</taxon>
        <taxon>Kitasatosporales</taxon>
        <taxon>Streptomycetaceae</taxon>
        <taxon>Streptomyces</taxon>
    </lineage>
</organism>
<dbReference type="SUPFAM" id="SSF54593">
    <property type="entry name" value="Glyoxalase/Bleomycin resistance protein/Dihydroxybiphenyl dioxygenase"/>
    <property type="match status" value="2"/>
</dbReference>
<dbReference type="PROSITE" id="PS51819">
    <property type="entry name" value="VOC"/>
    <property type="match status" value="2"/>
</dbReference>
<feature type="domain" description="VOC" evidence="1">
    <location>
        <begin position="137"/>
        <end position="258"/>
    </location>
</feature>
<gene>
    <name evidence="2" type="ORF">VSS16_27260</name>
</gene>
<evidence type="ECO:0000313" key="3">
    <source>
        <dbReference type="Proteomes" id="UP001585080"/>
    </source>
</evidence>
<keyword evidence="3" id="KW-1185">Reference proteome</keyword>
<reference evidence="2 3" key="1">
    <citation type="submission" date="2024-01" db="EMBL/GenBank/DDBJ databases">
        <title>Genome mining of biosynthetic gene clusters to explore secondary metabolites of Streptomyces sp.</title>
        <authorList>
            <person name="Baig A."/>
            <person name="Ajitkumar Shintre N."/>
            <person name="Kumar H."/>
            <person name="Anbarasu A."/>
            <person name="Ramaiah S."/>
        </authorList>
    </citation>
    <scope>NUCLEOTIDE SEQUENCE [LARGE SCALE GENOMIC DNA]</scope>
    <source>
        <strain evidence="2 3">A57</strain>
    </source>
</reference>
<dbReference type="Pfam" id="PF22677">
    <property type="entry name" value="Ble-like_N"/>
    <property type="match status" value="1"/>
</dbReference>
<dbReference type="InterPro" id="IPR004360">
    <property type="entry name" value="Glyas_Fos-R_dOase_dom"/>
</dbReference>
<dbReference type="Gene3D" id="3.10.180.10">
    <property type="entry name" value="2,3-Dihydroxybiphenyl 1,2-Dioxygenase, domain 1"/>
    <property type="match status" value="2"/>
</dbReference>
<dbReference type="RefSeq" id="WP_376734932.1">
    <property type="nucleotide sequence ID" value="NZ_JAYMRP010000030.1"/>
</dbReference>
<sequence length="263" mass="27692">MLTTRFAGGAPNWLDIGTPDLDGAVDFYRALFGWRFRSAGPEAGGYGFFELDGDTVAAGTRTAPERGQSSWTVYFHSPDADATAEAAVRAHGSVLTPPADMPDRGRTALLGDRSGVPFGVRQPGEVKGLDLFEAPGALCWLELYTADIAAAAGFFHTVLGWETSSIAFPDGVYTCVNPAGAGEDALFGGLVTLTDDPVEAGSPAYWLPYFEVTDPDATAARARELGGTVRSEPVDLPDVGRTARLADPYGARFAVLRSARPAA</sequence>
<evidence type="ECO:0000259" key="1">
    <source>
        <dbReference type="PROSITE" id="PS51819"/>
    </source>
</evidence>
<dbReference type="InterPro" id="IPR053863">
    <property type="entry name" value="Glyoxy/Ble-like_N"/>
</dbReference>
<dbReference type="InterPro" id="IPR029068">
    <property type="entry name" value="Glyas_Bleomycin-R_OHBP_Dase"/>
</dbReference>
<dbReference type="Proteomes" id="UP001585080">
    <property type="component" value="Unassembled WGS sequence"/>
</dbReference>
<dbReference type="Pfam" id="PF00903">
    <property type="entry name" value="Glyoxalase"/>
    <property type="match status" value="1"/>
</dbReference>
<feature type="domain" description="VOC" evidence="1">
    <location>
        <begin position="10"/>
        <end position="123"/>
    </location>
</feature>
<comment type="caution">
    <text evidence="2">The sequence shown here is derived from an EMBL/GenBank/DDBJ whole genome shotgun (WGS) entry which is preliminary data.</text>
</comment>
<evidence type="ECO:0000313" key="2">
    <source>
        <dbReference type="EMBL" id="MFB8776393.1"/>
    </source>
</evidence>
<accession>A0ABV5EHR6</accession>
<dbReference type="InterPro" id="IPR037523">
    <property type="entry name" value="VOC_core"/>
</dbReference>
<dbReference type="EMBL" id="JAYMRP010000030">
    <property type="protein sequence ID" value="MFB8776393.1"/>
    <property type="molecule type" value="Genomic_DNA"/>
</dbReference>
<dbReference type="CDD" id="cd07247">
    <property type="entry name" value="SgaA_N_like"/>
    <property type="match status" value="2"/>
</dbReference>
<dbReference type="PANTHER" id="PTHR33993:SF10">
    <property type="entry name" value="CONSERVED PROTEIN"/>
    <property type="match status" value="1"/>
</dbReference>